<comment type="caution">
    <text evidence="3">The sequence shown here is derived from an EMBL/GenBank/DDBJ whole genome shotgun (WGS) entry which is preliminary data.</text>
</comment>
<feature type="coiled-coil region" evidence="1">
    <location>
        <begin position="154"/>
        <end position="220"/>
    </location>
</feature>
<keyword evidence="4" id="KW-1185">Reference proteome</keyword>
<feature type="region of interest" description="Disordered" evidence="2">
    <location>
        <begin position="255"/>
        <end position="289"/>
    </location>
</feature>
<organism evidence="3 4">
    <name type="scientific">Cadophora malorum</name>
    <dbReference type="NCBI Taxonomy" id="108018"/>
    <lineage>
        <taxon>Eukaryota</taxon>
        <taxon>Fungi</taxon>
        <taxon>Dikarya</taxon>
        <taxon>Ascomycota</taxon>
        <taxon>Pezizomycotina</taxon>
        <taxon>Leotiomycetes</taxon>
        <taxon>Helotiales</taxon>
        <taxon>Ploettnerulaceae</taxon>
        <taxon>Cadophora</taxon>
    </lineage>
</organism>
<reference evidence="3" key="1">
    <citation type="submission" date="2021-02" db="EMBL/GenBank/DDBJ databases">
        <title>Genome sequence Cadophora malorum strain M34.</title>
        <authorList>
            <person name="Stefanovic E."/>
            <person name="Vu D."/>
            <person name="Scully C."/>
            <person name="Dijksterhuis J."/>
            <person name="Roader J."/>
            <person name="Houbraken J."/>
        </authorList>
    </citation>
    <scope>NUCLEOTIDE SEQUENCE</scope>
    <source>
        <strain evidence="3">M34</strain>
    </source>
</reference>
<evidence type="ECO:0000256" key="1">
    <source>
        <dbReference type="SAM" id="Coils"/>
    </source>
</evidence>
<dbReference type="OrthoDB" id="3499150at2759"/>
<proteinExistence type="predicted"/>
<dbReference type="AlphaFoldDB" id="A0A8H7TKL6"/>
<dbReference type="EMBL" id="JAFJYH010000082">
    <property type="protein sequence ID" value="KAG4420503.1"/>
    <property type="molecule type" value="Genomic_DNA"/>
</dbReference>
<sequence>MALRMGVGDVFTLCKGAVDLCTRAIHEEHEGAHTIVTEMKQVRAHLKSLEVQIGDEKAFAKARPDIAPTIKRSLEPLHRDLSDLRETLHSCSVPRKPSIHVVDQVRYLVLYKAKLDAFREKLPVHRASISAMQDLIETQSPRERRKSTARLEGIVEEQKKAREKDDEYEKAQEEVVNLFEERLGGNPNVDGEKLNTGDMLKLLEDDLVEKGMERKEAEQALFPITKVLLRQPFPPAAERHSSLQKPEFKLHLFDVKEESEGDTGRRSDPASVGLKDSLSLVSPDEVDDEMEDIEPIKIRPEVHVVHEPDLKPCPSPVSFLARRRPLLETRTKSSDLILPST</sequence>
<protein>
    <submittedName>
        <fullName evidence="3">Uncharacterized protein</fullName>
    </submittedName>
</protein>
<feature type="compositionally biased region" description="Basic and acidic residues" evidence="2">
    <location>
        <begin position="255"/>
        <end position="268"/>
    </location>
</feature>
<dbReference type="Proteomes" id="UP000664132">
    <property type="component" value="Unassembled WGS sequence"/>
</dbReference>
<name>A0A8H7TKL6_9HELO</name>
<evidence type="ECO:0000313" key="3">
    <source>
        <dbReference type="EMBL" id="KAG4420503.1"/>
    </source>
</evidence>
<gene>
    <name evidence="3" type="ORF">IFR04_006323</name>
</gene>
<accession>A0A8H7TKL6</accession>
<keyword evidence="1" id="KW-0175">Coiled coil</keyword>
<evidence type="ECO:0000313" key="4">
    <source>
        <dbReference type="Proteomes" id="UP000664132"/>
    </source>
</evidence>
<evidence type="ECO:0000256" key="2">
    <source>
        <dbReference type="SAM" id="MobiDB-lite"/>
    </source>
</evidence>